<name>A0A2P6RFW2_ROSCH</name>
<gene>
    <name evidence="1" type="ORF">RchiOBHm_Chr3g0488731</name>
</gene>
<comment type="caution">
    <text evidence="1">The sequence shown here is derived from an EMBL/GenBank/DDBJ whole genome shotgun (WGS) entry which is preliminary data.</text>
</comment>
<evidence type="ECO:0000313" key="2">
    <source>
        <dbReference type="Proteomes" id="UP000238479"/>
    </source>
</evidence>
<proteinExistence type="predicted"/>
<sequence length="101" mass="11396">MFSNFFFILRILSCNWLLLTFNFNLPLMKLRNAFTSALGSNLFSIVYSFMPLSKMISSSSLQTLWNSCLGFSNSSSTPSSSLSIPFFLAFFNPLHHFPSSS</sequence>
<accession>A0A2P6RFW2</accession>
<reference evidence="1 2" key="1">
    <citation type="journal article" date="2018" name="Nat. Genet.">
        <title>The Rosa genome provides new insights in the design of modern roses.</title>
        <authorList>
            <person name="Bendahmane M."/>
        </authorList>
    </citation>
    <scope>NUCLEOTIDE SEQUENCE [LARGE SCALE GENOMIC DNA]</scope>
    <source>
        <strain evidence="2">cv. Old Blush</strain>
    </source>
</reference>
<protein>
    <submittedName>
        <fullName evidence="1">Uncharacterized protein</fullName>
    </submittedName>
</protein>
<dbReference type="Proteomes" id="UP000238479">
    <property type="component" value="Chromosome 3"/>
</dbReference>
<keyword evidence="2" id="KW-1185">Reference proteome</keyword>
<evidence type="ECO:0000313" key="1">
    <source>
        <dbReference type="EMBL" id="PRQ45305.1"/>
    </source>
</evidence>
<organism evidence="1 2">
    <name type="scientific">Rosa chinensis</name>
    <name type="common">China rose</name>
    <dbReference type="NCBI Taxonomy" id="74649"/>
    <lineage>
        <taxon>Eukaryota</taxon>
        <taxon>Viridiplantae</taxon>
        <taxon>Streptophyta</taxon>
        <taxon>Embryophyta</taxon>
        <taxon>Tracheophyta</taxon>
        <taxon>Spermatophyta</taxon>
        <taxon>Magnoliopsida</taxon>
        <taxon>eudicotyledons</taxon>
        <taxon>Gunneridae</taxon>
        <taxon>Pentapetalae</taxon>
        <taxon>rosids</taxon>
        <taxon>fabids</taxon>
        <taxon>Rosales</taxon>
        <taxon>Rosaceae</taxon>
        <taxon>Rosoideae</taxon>
        <taxon>Rosoideae incertae sedis</taxon>
        <taxon>Rosa</taxon>
    </lineage>
</organism>
<dbReference type="AlphaFoldDB" id="A0A2P6RFW2"/>
<dbReference type="EMBL" id="PDCK01000041">
    <property type="protein sequence ID" value="PRQ45305.1"/>
    <property type="molecule type" value="Genomic_DNA"/>
</dbReference>
<dbReference type="Gramene" id="PRQ45305">
    <property type="protein sequence ID" value="PRQ45305"/>
    <property type="gene ID" value="RchiOBHm_Chr3g0488731"/>
</dbReference>